<name>A0A418M283_9BACT</name>
<accession>A0A418M283</accession>
<protein>
    <submittedName>
        <fullName evidence="1">DUF3037 domain-containing protein</fullName>
    </submittedName>
</protein>
<organism evidence="1 2">
    <name type="scientific">Fibrisoma montanum</name>
    <dbReference type="NCBI Taxonomy" id="2305895"/>
    <lineage>
        <taxon>Bacteria</taxon>
        <taxon>Pseudomonadati</taxon>
        <taxon>Bacteroidota</taxon>
        <taxon>Cytophagia</taxon>
        <taxon>Cytophagales</taxon>
        <taxon>Spirosomataceae</taxon>
        <taxon>Fibrisoma</taxon>
    </lineage>
</organism>
<gene>
    <name evidence="1" type="ORF">DYU11_22875</name>
</gene>
<dbReference type="EMBL" id="QXED01000007">
    <property type="protein sequence ID" value="RIV19776.1"/>
    <property type="molecule type" value="Genomic_DNA"/>
</dbReference>
<evidence type="ECO:0000313" key="2">
    <source>
        <dbReference type="Proteomes" id="UP000283523"/>
    </source>
</evidence>
<dbReference type="OrthoDB" id="9803207at2"/>
<dbReference type="AlphaFoldDB" id="A0A418M283"/>
<sequence>MPEKHLFEYAVIRVVPRVEREEFMNVGVIVYCPGQGFLQTMYELPEDRLRAFTSELDVSELRDRLRAFERICAGRSEGGPIGHLPLAARFRWLTATRSTVVQTSPVHPGMCTDARETLERLFSQLVQ</sequence>
<dbReference type="Pfam" id="PF11236">
    <property type="entry name" value="DUF3037"/>
    <property type="match status" value="1"/>
</dbReference>
<dbReference type="RefSeq" id="WP_119670062.1">
    <property type="nucleotide sequence ID" value="NZ_QXED01000007.1"/>
</dbReference>
<reference evidence="1 2" key="1">
    <citation type="submission" date="2018-08" db="EMBL/GenBank/DDBJ databases">
        <title>Fibrisoma montanum sp. nov., isolated from Danxia mountain soil.</title>
        <authorList>
            <person name="Huang Y."/>
        </authorList>
    </citation>
    <scope>NUCLEOTIDE SEQUENCE [LARGE SCALE GENOMIC DNA]</scope>
    <source>
        <strain evidence="1 2">HYT19</strain>
    </source>
</reference>
<comment type="caution">
    <text evidence="1">The sequence shown here is derived from an EMBL/GenBank/DDBJ whole genome shotgun (WGS) entry which is preliminary data.</text>
</comment>
<proteinExistence type="predicted"/>
<keyword evidence="2" id="KW-1185">Reference proteome</keyword>
<evidence type="ECO:0000313" key="1">
    <source>
        <dbReference type="EMBL" id="RIV19776.1"/>
    </source>
</evidence>
<dbReference type="Proteomes" id="UP000283523">
    <property type="component" value="Unassembled WGS sequence"/>
</dbReference>
<dbReference type="InterPro" id="IPR021398">
    <property type="entry name" value="DUF3037"/>
</dbReference>